<feature type="compositionally biased region" description="Basic and acidic residues" evidence="12">
    <location>
        <begin position="198"/>
        <end position="226"/>
    </location>
</feature>
<evidence type="ECO:0000256" key="7">
    <source>
        <dbReference type="ARBA" id="ARBA00041697"/>
    </source>
</evidence>
<dbReference type="SUPFAM" id="SSF55174">
    <property type="entry name" value="Alpha-L RNA-binding motif"/>
    <property type="match status" value="1"/>
</dbReference>
<evidence type="ECO:0000256" key="4">
    <source>
        <dbReference type="ARBA" id="ARBA00038922"/>
    </source>
</evidence>
<feature type="compositionally biased region" description="Pro residues" evidence="12">
    <location>
        <begin position="249"/>
        <end position="259"/>
    </location>
</feature>
<dbReference type="PANTHER" id="PTHR47683">
    <property type="entry name" value="PSEUDOURIDINE SYNTHASE FAMILY PROTEIN-RELATED"/>
    <property type="match status" value="1"/>
</dbReference>
<dbReference type="GO" id="GO:0160138">
    <property type="term" value="F:23S rRNA pseudouridine(2604) synthase activity"/>
    <property type="evidence" value="ECO:0007669"/>
    <property type="project" value="UniProtKB-EC"/>
</dbReference>
<evidence type="ECO:0000256" key="8">
    <source>
        <dbReference type="ARBA" id="ARBA00042843"/>
    </source>
</evidence>
<evidence type="ECO:0000256" key="3">
    <source>
        <dbReference type="ARBA" id="ARBA00036535"/>
    </source>
</evidence>
<dbReference type="InterPro" id="IPR020094">
    <property type="entry name" value="TruA/RsuA/RluB/E/F_N"/>
</dbReference>
<dbReference type="Pfam" id="PF01479">
    <property type="entry name" value="S4"/>
    <property type="match status" value="1"/>
</dbReference>
<dbReference type="GO" id="GO:0000455">
    <property type="term" value="P:enzyme-directed rRNA pseudouridine synthesis"/>
    <property type="evidence" value="ECO:0007669"/>
    <property type="project" value="UniProtKB-ARBA"/>
</dbReference>
<dbReference type="Pfam" id="PF00849">
    <property type="entry name" value="PseudoU_synth_2"/>
    <property type="match status" value="1"/>
</dbReference>
<dbReference type="SMART" id="SM00363">
    <property type="entry name" value="S4"/>
    <property type="match status" value="1"/>
</dbReference>
<dbReference type="AlphaFoldDB" id="A0A9X1YM64"/>
<dbReference type="RefSeq" id="WP_275684574.1">
    <property type="nucleotide sequence ID" value="NZ_JAJLJH010000009.1"/>
</dbReference>
<keyword evidence="11" id="KW-0694">RNA-binding</keyword>
<feature type="compositionally biased region" description="Basic and acidic residues" evidence="12">
    <location>
        <begin position="143"/>
        <end position="191"/>
    </location>
</feature>
<evidence type="ECO:0000256" key="6">
    <source>
        <dbReference type="ARBA" id="ARBA00041420"/>
    </source>
</evidence>
<feature type="domain" description="RNA-binding S4" evidence="13">
    <location>
        <begin position="267"/>
        <end position="323"/>
    </location>
</feature>
<dbReference type="SUPFAM" id="SSF55120">
    <property type="entry name" value="Pseudouridine synthase"/>
    <property type="match status" value="1"/>
</dbReference>
<feature type="compositionally biased region" description="Basic and acidic residues" evidence="12">
    <location>
        <begin position="233"/>
        <end position="245"/>
    </location>
</feature>
<dbReference type="Proteomes" id="UP001139353">
    <property type="component" value="Unassembled WGS sequence"/>
</dbReference>
<evidence type="ECO:0000256" key="5">
    <source>
        <dbReference type="ARBA" id="ARBA00039989"/>
    </source>
</evidence>
<dbReference type="GO" id="GO:0003723">
    <property type="term" value="F:RNA binding"/>
    <property type="evidence" value="ECO:0007669"/>
    <property type="project" value="UniProtKB-KW"/>
</dbReference>
<dbReference type="EMBL" id="JAJLJH010000009">
    <property type="protein sequence ID" value="MCK9688526.1"/>
    <property type="molecule type" value="Genomic_DNA"/>
</dbReference>
<evidence type="ECO:0000256" key="2">
    <source>
        <dbReference type="ARBA" id="ARBA00036390"/>
    </source>
</evidence>
<evidence type="ECO:0000256" key="10">
    <source>
        <dbReference type="ARBA" id="ARBA00043147"/>
    </source>
</evidence>
<name>A0A9X1YM64_9BURK</name>
<dbReference type="InterPro" id="IPR000748">
    <property type="entry name" value="PsdUridine_synth_RsuA/RluB/E/F"/>
</dbReference>
<comment type="catalytic activity">
    <reaction evidence="3">
        <text>uridine(2604) in 23S rRNA = pseudouridine(2604) in 23S rRNA</text>
        <dbReference type="Rhea" id="RHEA:38875"/>
        <dbReference type="Rhea" id="RHEA-COMP:10093"/>
        <dbReference type="Rhea" id="RHEA-COMP:10094"/>
        <dbReference type="ChEBI" id="CHEBI:65314"/>
        <dbReference type="ChEBI" id="CHEBI:65315"/>
        <dbReference type="EC" id="5.4.99.21"/>
    </reaction>
</comment>
<dbReference type="Gene3D" id="3.30.70.1560">
    <property type="entry name" value="Alpha-L RNA-binding motif"/>
    <property type="match status" value="1"/>
</dbReference>
<keyword evidence="1" id="KW-0413">Isomerase</keyword>
<comment type="catalytic activity">
    <reaction evidence="2">
        <text>uridine(35) in tRNA(Tyr) = pseudouridine(35) in tRNA(Tyr)</text>
        <dbReference type="Rhea" id="RHEA:60556"/>
        <dbReference type="Rhea" id="RHEA-COMP:15607"/>
        <dbReference type="Rhea" id="RHEA-COMP:15608"/>
        <dbReference type="ChEBI" id="CHEBI:65314"/>
        <dbReference type="ChEBI" id="CHEBI:65315"/>
    </reaction>
</comment>
<evidence type="ECO:0000313" key="14">
    <source>
        <dbReference type="EMBL" id="MCK9688526.1"/>
    </source>
</evidence>
<evidence type="ECO:0000256" key="11">
    <source>
        <dbReference type="PROSITE-ProRule" id="PRU00182"/>
    </source>
</evidence>
<dbReference type="InterPro" id="IPR020103">
    <property type="entry name" value="PsdUridine_synth_cat_dom_sf"/>
</dbReference>
<sequence>MTDSSSPPPEPPNKPPAPPRRIPRAEATPPEPEGRDKPHVGQRVMEQRPHERKPTEHAAARGKKPDLRDLPPPRRDTPSNVWRADPPPASPRDRRDGPRRAYGDAPRPDRPGERRTSPGPWQERGPRPGFVDSRPPEFPAPRESSRKDDRHAGGPPRQDRRRDDRHPTGHGNDRGGPIDERAVFGDRDRPRYPQGPNERPRSDAPREDHRRFAGDRPRPPQGDRRPPGPNDRPPPRRRDDFEREAAAQPRPPQQPPFDPNAPRREDQRLSKVLAERGIASRREADDWIDAGWVKVDGVPAVLGARVFPHQTIEIDEAARTQQAHRVTILLHKPIGYVSGQAEDGYEPAVVLVTQANHWPEDPSRERWHFGHARGLAPAGRLDIDSTGLLVLTQDGRIARHLIGDDSDVEKEYLVRVEYPRGGQFPDTDLDRLRHGLWLDGRELRPAKVSWANEDQLRFVLREGRKRQIRRMCEAVGLVVTGLKRVRIGSVVLGKLPPGQWRYLRDDERF</sequence>
<dbReference type="Gene3D" id="3.30.70.580">
    <property type="entry name" value="Pseudouridine synthase I, catalytic domain, N-terminal subdomain"/>
    <property type="match status" value="1"/>
</dbReference>
<dbReference type="InterPro" id="IPR002942">
    <property type="entry name" value="S4_RNA-bd"/>
</dbReference>
<evidence type="ECO:0000259" key="13">
    <source>
        <dbReference type="SMART" id="SM00363"/>
    </source>
</evidence>
<feature type="compositionally biased region" description="Pro residues" evidence="12">
    <location>
        <begin position="1"/>
        <end position="20"/>
    </location>
</feature>
<evidence type="ECO:0000313" key="15">
    <source>
        <dbReference type="Proteomes" id="UP001139353"/>
    </source>
</evidence>
<protein>
    <recommendedName>
        <fullName evidence="5">Dual-specificity RNA pseudouridine synthase RluF</fullName>
        <ecNumber evidence="4">5.4.99.21</ecNumber>
    </recommendedName>
    <alternativeName>
        <fullName evidence="7">23S rRNA pseudouridine(2604) synthase</fullName>
    </alternativeName>
    <alternativeName>
        <fullName evidence="9">Ribosomal large subunit pseudouridine synthase F</fullName>
    </alternativeName>
    <alternativeName>
        <fullName evidence="8">rRNA pseudouridylate synthase F</fullName>
    </alternativeName>
    <alternativeName>
        <fullName evidence="10">rRNA-uridine isomerase F</fullName>
    </alternativeName>
    <alternativeName>
        <fullName evidence="6">tRNA(Tyr) pseudouridine(35) synthase</fullName>
    </alternativeName>
</protein>
<gene>
    <name evidence="14" type="ORF">LPC04_22690</name>
</gene>
<organism evidence="14 15">
    <name type="scientific">Scleromatobacter humisilvae</name>
    <dbReference type="NCBI Taxonomy" id="2897159"/>
    <lineage>
        <taxon>Bacteria</taxon>
        <taxon>Pseudomonadati</taxon>
        <taxon>Pseudomonadota</taxon>
        <taxon>Betaproteobacteria</taxon>
        <taxon>Burkholderiales</taxon>
        <taxon>Sphaerotilaceae</taxon>
        <taxon>Scleromatobacter</taxon>
    </lineage>
</organism>
<dbReference type="PANTHER" id="PTHR47683:SF2">
    <property type="entry name" value="RNA-BINDING S4 DOMAIN-CONTAINING PROTEIN"/>
    <property type="match status" value="1"/>
</dbReference>
<dbReference type="InterPro" id="IPR050343">
    <property type="entry name" value="RsuA_PseudoU_synthase"/>
</dbReference>
<reference evidence="14" key="1">
    <citation type="submission" date="2021-11" db="EMBL/GenBank/DDBJ databases">
        <title>BS-T2-15 a new species belonging to the Comamonadaceae family isolated from the soil of a French oak forest.</title>
        <authorList>
            <person name="Mieszkin S."/>
            <person name="Alain K."/>
        </authorList>
    </citation>
    <scope>NUCLEOTIDE SEQUENCE</scope>
    <source>
        <strain evidence="14">BS-T2-15</strain>
    </source>
</reference>
<dbReference type="InterPro" id="IPR006145">
    <property type="entry name" value="PsdUridine_synth_RsuA/RluA"/>
</dbReference>
<feature type="region of interest" description="Disordered" evidence="12">
    <location>
        <begin position="1"/>
        <end position="265"/>
    </location>
</feature>
<feature type="compositionally biased region" description="Basic and acidic residues" evidence="12">
    <location>
        <begin position="91"/>
        <end position="116"/>
    </location>
</feature>
<proteinExistence type="predicted"/>
<evidence type="ECO:0000256" key="12">
    <source>
        <dbReference type="SAM" id="MobiDB-lite"/>
    </source>
</evidence>
<dbReference type="NCBIfam" id="TIGR00093">
    <property type="entry name" value="pseudouridine synthase"/>
    <property type="match status" value="1"/>
</dbReference>
<comment type="caution">
    <text evidence="14">The sequence shown here is derived from an EMBL/GenBank/DDBJ whole genome shotgun (WGS) entry which is preliminary data.</text>
</comment>
<dbReference type="EC" id="5.4.99.21" evidence="4"/>
<dbReference type="InterPro" id="IPR042092">
    <property type="entry name" value="PsdUridine_s_RsuA/RluB/E/F_cat"/>
</dbReference>
<evidence type="ECO:0000256" key="1">
    <source>
        <dbReference type="ARBA" id="ARBA00023235"/>
    </source>
</evidence>
<dbReference type="Gene3D" id="3.10.290.10">
    <property type="entry name" value="RNA-binding S4 domain"/>
    <property type="match status" value="1"/>
</dbReference>
<dbReference type="PROSITE" id="PS50889">
    <property type="entry name" value="S4"/>
    <property type="match status" value="1"/>
</dbReference>
<evidence type="ECO:0000256" key="9">
    <source>
        <dbReference type="ARBA" id="ARBA00042890"/>
    </source>
</evidence>
<dbReference type="InterPro" id="IPR036986">
    <property type="entry name" value="S4_RNA-bd_sf"/>
</dbReference>
<dbReference type="CDD" id="cd00165">
    <property type="entry name" value="S4"/>
    <property type="match status" value="1"/>
</dbReference>
<keyword evidence="15" id="KW-1185">Reference proteome</keyword>
<feature type="compositionally biased region" description="Basic and acidic residues" evidence="12">
    <location>
        <begin position="32"/>
        <end position="77"/>
    </location>
</feature>
<accession>A0A9X1YM64</accession>